<evidence type="ECO:0008006" key="4">
    <source>
        <dbReference type="Google" id="ProtNLM"/>
    </source>
</evidence>
<organism evidence="2 3">
    <name type="scientific">Virgibacillus indicus</name>
    <dbReference type="NCBI Taxonomy" id="2024554"/>
    <lineage>
        <taxon>Bacteria</taxon>
        <taxon>Bacillati</taxon>
        <taxon>Bacillota</taxon>
        <taxon>Bacilli</taxon>
        <taxon>Bacillales</taxon>
        <taxon>Bacillaceae</taxon>
        <taxon>Virgibacillus</taxon>
    </lineage>
</organism>
<keyword evidence="3" id="KW-1185">Reference proteome</keyword>
<protein>
    <recommendedName>
        <fullName evidence="4">Secondary thiamine-phosphate synthase enzyme</fullName>
    </recommendedName>
</protein>
<dbReference type="AlphaFoldDB" id="A0A265N621"/>
<proteinExistence type="inferred from homology"/>
<dbReference type="PANTHER" id="PTHR30615:SF8">
    <property type="entry name" value="UPF0047 PROTEIN C4A8.02C"/>
    <property type="match status" value="1"/>
</dbReference>
<dbReference type="EMBL" id="NPMS01000010">
    <property type="protein sequence ID" value="OZU87463.1"/>
    <property type="molecule type" value="Genomic_DNA"/>
</dbReference>
<reference evidence="2 3" key="1">
    <citation type="submission" date="2017-08" db="EMBL/GenBank/DDBJ databases">
        <title>Virgibacillus indicus sp. nov. and Virgibacillus profoundi sp. nov, two moderately halophilic bacteria isolated from marine sediment by using the Microfluidic Streak Plate.</title>
        <authorList>
            <person name="Xu B."/>
            <person name="Hu B."/>
            <person name="Wang J."/>
            <person name="Zhu Y."/>
            <person name="Huang L."/>
            <person name="Du W."/>
            <person name="Huang Y."/>
        </authorList>
    </citation>
    <scope>NUCLEOTIDE SEQUENCE [LARGE SCALE GENOMIC DNA]</scope>
    <source>
        <strain evidence="2 3">IO3-P2-C2</strain>
    </source>
</reference>
<dbReference type="PROSITE" id="PS01314">
    <property type="entry name" value="UPF0047"/>
    <property type="match status" value="1"/>
</dbReference>
<evidence type="ECO:0000313" key="3">
    <source>
        <dbReference type="Proteomes" id="UP000216498"/>
    </source>
</evidence>
<dbReference type="Proteomes" id="UP000216498">
    <property type="component" value="Unassembled WGS sequence"/>
</dbReference>
<evidence type="ECO:0000313" key="2">
    <source>
        <dbReference type="EMBL" id="OZU87463.1"/>
    </source>
</evidence>
<dbReference type="OrthoDB" id="9801725at2"/>
<dbReference type="InterPro" id="IPR001602">
    <property type="entry name" value="UPF0047_YjbQ-like"/>
</dbReference>
<gene>
    <name evidence="2" type="ORF">CIL03_16730</name>
</gene>
<name>A0A265N621_9BACI</name>
<dbReference type="SUPFAM" id="SSF111038">
    <property type="entry name" value="YjbQ-like"/>
    <property type="match status" value="1"/>
</dbReference>
<comment type="similarity">
    <text evidence="1">Belongs to the UPF0047 family.</text>
</comment>
<comment type="caution">
    <text evidence="2">The sequence shown here is derived from an EMBL/GenBank/DDBJ whole genome shotgun (WGS) entry which is preliminary data.</text>
</comment>
<dbReference type="Pfam" id="PF01894">
    <property type="entry name" value="YjbQ"/>
    <property type="match status" value="1"/>
</dbReference>
<dbReference type="PIRSF" id="PIRSF004681">
    <property type="entry name" value="UCP004681"/>
    <property type="match status" value="1"/>
</dbReference>
<dbReference type="Gene3D" id="2.60.120.460">
    <property type="entry name" value="YjbQ-like"/>
    <property type="match status" value="1"/>
</dbReference>
<evidence type="ECO:0000256" key="1">
    <source>
        <dbReference type="ARBA" id="ARBA00005534"/>
    </source>
</evidence>
<dbReference type="InterPro" id="IPR035917">
    <property type="entry name" value="YjbQ-like_sf"/>
</dbReference>
<dbReference type="NCBIfam" id="TIGR00149">
    <property type="entry name" value="TIGR00149_YjbQ"/>
    <property type="match status" value="1"/>
</dbReference>
<accession>A0A265N621</accession>
<dbReference type="PANTHER" id="PTHR30615">
    <property type="entry name" value="UNCHARACTERIZED PROTEIN YJBQ-RELATED"/>
    <property type="match status" value="1"/>
</dbReference>
<sequence length="138" mass="15376">MKTLAKSFFTVNLSTNEKQSFTNLDRDLGDILKESGIRDGIMIVYCPHTTGAITINENADPDVKTDLKQGLNETFPNKEEYIHMEGNSDGHMKSSVVGASETLIISDGRMVLGTWQSVYFCEFDGPRSRKVHVKVMEG</sequence>